<accession>A0AAV8CBG0</accession>
<keyword evidence="9" id="KW-1185">Reference proteome</keyword>
<keyword evidence="2 5" id="KW-0547">Nucleotide-binding</keyword>
<dbReference type="FunFam" id="3.30.200.20:FF:000268">
    <property type="entry name" value="probable receptor-like serine/threonine-protein kinase At5g57670"/>
    <property type="match status" value="1"/>
</dbReference>
<protein>
    <submittedName>
        <fullName evidence="8">Protein kinase superfamily protein</fullName>
    </submittedName>
</protein>
<comment type="caution">
    <text evidence="8">The sequence shown here is derived from an EMBL/GenBank/DDBJ whole genome shotgun (WGS) entry which is preliminary data.</text>
</comment>
<sequence>MKLSKQEGGSGNSQRTMRRNKHSHKCSAVAATVTSSSSSCSDEEGISRGVEQDRNSGRNTVVVGIKLDAQSKELLTWALVKVAGPGDRVYAVHVVPDTSNFSKRLEDSLVSVLSVYDGFCNLKQIDLKLKICRGYSVRKALEVEAISHGATNLIVGVTKSTFGLPSTSMAKHCAKRLPSSCSILAVSNGKIVFRRDAVPHTKSKDDYKSNPYYEPYYEAKTAPRRSYSSSTHSKTKAAPARTISLPSGSPRIQKERNIVPPSTPKKSDSVSTGESTSGLNPMSVGVSPDVMPGWPFLRKNLMLERRAAALERSNLSVVQWAMHLPSRYTAASPSRQNFDFGHKRGTLGTPVAVSQSGLKKTEEKELPKELVSLKEKYKSIFTLFSYSELQQITSNFAPWRIIGKGGSSHVYKGSSFDSRELAVKILKLSEENMDEFISEIEILGELKNENIISLVGFCFEKDSLILVYEYLARGSLEEILHGGKEKKDKFGWNERYKVALGVASALNYLHGHGNNRPVIHRDVKSSNILLSMDFEPKLSDFGLAMWASDLKSHTACNDVLGTFGYLAPEYFMYGKVNEKIDVYSFGVVLLELISGRKPVSTGCPKGQESLVMWAHLTMQEGKIGQLLDPNLPTESYSDQIERLILAASLCIRRTPQSRPHITMVLKLLKGDKDMLTWARSQITGVSAGGEAEENEIIGIRNDNIQSYINLAFLDLDDDSASVSSVDNSDFITANTSLEEYLKGRWSRSSSFQ</sequence>
<evidence type="ECO:0000256" key="3">
    <source>
        <dbReference type="ARBA" id="ARBA00022777"/>
    </source>
</evidence>
<proteinExistence type="predicted"/>
<dbReference type="EMBL" id="JAMFTS010000005">
    <property type="protein sequence ID" value="KAJ4751811.1"/>
    <property type="molecule type" value="Genomic_DNA"/>
</dbReference>
<feature type="region of interest" description="Disordered" evidence="6">
    <location>
        <begin position="1"/>
        <end position="53"/>
    </location>
</feature>
<evidence type="ECO:0000256" key="2">
    <source>
        <dbReference type="ARBA" id="ARBA00022741"/>
    </source>
</evidence>
<name>A0AAV8CBG0_9POAL</name>
<dbReference type="InterPro" id="IPR046958">
    <property type="entry name" value="RBK1/2/STUNTED"/>
</dbReference>
<keyword evidence="4 5" id="KW-0067">ATP-binding</keyword>
<dbReference type="GO" id="GO:0005524">
    <property type="term" value="F:ATP binding"/>
    <property type="evidence" value="ECO:0007669"/>
    <property type="project" value="UniProtKB-UniRule"/>
</dbReference>
<reference evidence="8" key="1">
    <citation type="submission" date="2022-08" db="EMBL/GenBank/DDBJ databases">
        <authorList>
            <person name="Marques A."/>
        </authorList>
    </citation>
    <scope>NUCLEOTIDE SEQUENCE</scope>
    <source>
        <strain evidence="8">RhyPub2mFocal</strain>
        <tissue evidence="8">Leaves</tissue>
    </source>
</reference>
<dbReference type="InterPro" id="IPR017441">
    <property type="entry name" value="Protein_kinase_ATP_BS"/>
</dbReference>
<keyword evidence="3 8" id="KW-0418">Kinase</keyword>
<dbReference type="GO" id="GO:0004672">
    <property type="term" value="F:protein kinase activity"/>
    <property type="evidence" value="ECO:0007669"/>
    <property type="project" value="InterPro"/>
</dbReference>
<dbReference type="Proteomes" id="UP001140206">
    <property type="component" value="Chromosome 5"/>
</dbReference>
<dbReference type="PROSITE" id="PS50011">
    <property type="entry name" value="PROTEIN_KINASE_DOM"/>
    <property type="match status" value="1"/>
</dbReference>
<keyword evidence="1" id="KW-0808">Transferase</keyword>
<dbReference type="SUPFAM" id="SSF56112">
    <property type="entry name" value="Protein kinase-like (PK-like)"/>
    <property type="match status" value="1"/>
</dbReference>
<dbReference type="InterPro" id="IPR011009">
    <property type="entry name" value="Kinase-like_dom_sf"/>
</dbReference>
<dbReference type="FunFam" id="1.10.510.10:FF:000284">
    <property type="entry name" value="Putative receptor-like serine/threonine-protein kinase"/>
    <property type="match status" value="1"/>
</dbReference>
<evidence type="ECO:0000259" key="7">
    <source>
        <dbReference type="PROSITE" id="PS50011"/>
    </source>
</evidence>
<evidence type="ECO:0000256" key="6">
    <source>
        <dbReference type="SAM" id="MobiDB-lite"/>
    </source>
</evidence>
<dbReference type="PANTHER" id="PTHR47987">
    <property type="entry name" value="OS08G0249100 PROTEIN"/>
    <property type="match status" value="1"/>
</dbReference>
<gene>
    <name evidence="8" type="ORF">LUZ62_086216</name>
</gene>
<dbReference type="Gene3D" id="3.30.200.20">
    <property type="entry name" value="Phosphorylase Kinase, domain 1"/>
    <property type="match status" value="1"/>
</dbReference>
<evidence type="ECO:0000313" key="9">
    <source>
        <dbReference type="Proteomes" id="UP001140206"/>
    </source>
</evidence>
<dbReference type="AlphaFoldDB" id="A0AAV8CBG0"/>
<feature type="domain" description="Protein kinase" evidence="7">
    <location>
        <begin position="396"/>
        <end position="675"/>
    </location>
</feature>
<organism evidence="8 9">
    <name type="scientific">Rhynchospora pubera</name>
    <dbReference type="NCBI Taxonomy" id="906938"/>
    <lineage>
        <taxon>Eukaryota</taxon>
        <taxon>Viridiplantae</taxon>
        <taxon>Streptophyta</taxon>
        <taxon>Embryophyta</taxon>
        <taxon>Tracheophyta</taxon>
        <taxon>Spermatophyta</taxon>
        <taxon>Magnoliopsida</taxon>
        <taxon>Liliopsida</taxon>
        <taxon>Poales</taxon>
        <taxon>Cyperaceae</taxon>
        <taxon>Cyperoideae</taxon>
        <taxon>Rhynchosporeae</taxon>
        <taxon>Rhynchospora</taxon>
    </lineage>
</organism>
<dbReference type="InterPro" id="IPR000719">
    <property type="entry name" value="Prot_kinase_dom"/>
</dbReference>
<evidence type="ECO:0000256" key="1">
    <source>
        <dbReference type="ARBA" id="ARBA00022679"/>
    </source>
</evidence>
<dbReference type="Pfam" id="PF00069">
    <property type="entry name" value="Pkinase"/>
    <property type="match status" value="1"/>
</dbReference>
<feature type="compositionally biased region" description="Basic residues" evidence="6">
    <location>
        <begin position="16"/>
        <end position="25"/>
    </location>
</feature>
<evidence type="ECO:0000256" key="4">
    <source>
        <dbReference type="ARBA" id="ARBA00022840"/>
    </source>
</evidence>
<evidence type="ECO:0000256" key="5">
    <source>
        <dbReference type="PROSITE-ProRule" id="PRU10141"/>
    </source>
</evidence>
<feature type="compositionally biased region" description="Polar residues" evidence="6">
    <location>
        <begin position="269"/>
        <end position="280"/>
    </location>
</feature>
<dbReference type="InterPro" id="IPR008271">
    <property type="entry name" value="Ser/Thr_kinase_AS"/>
</dbReference>
<feature type="compositionally biased region" description="Low complexity" evidence="6">
    <location>
        <begin position="26"/>
        <end position="40"/>
    </location>
</feature>
<dbReference type="PROSITE" id="PS00108">
    <property type="entry name" value="PROTEIN_KINASE_ST"/>
    <property type="match status" value="1"/>
</dbReference>
<dbReference type="SMART" id="SM00220">
    <property type="entry name" value="S_TKc"/>
    <property type="match status" value="1"/>
</dbReference>
<feature type="binding site" evidence="5">
    <location>
        <position position="424"/>
    </location>
    <ligand>
        <name>ATP</name>
        <dbReference type="ChEBI" id="CHEBI:30616"/>
    </ligand>
</feature>
<dbReference type="Gene3D" id="1.10.510.10">
    <property type="entry name" value="Transferase(Phosphotransferase) domain 1"/>
    <property type="match status" value="1"/>
</dbReference>
<dbReference type="PROSITE" id="PS00107">
    <property type="entry name" value="PROTEIN_KINASE_ATP"/>
    <property type="match status" value="1"/>
</dbReference>
<dbReference type="PANTHER" id="PTHR47987:SF5">
    <property type="entry name" value="PROTEIN KINASE DOMAIN-CONTAINING PROTEIN"/>
    <property type="match status" value="1"/>
</dbReference>
<evidence type="ECO:0000313" key="8">
    <source>
        <dbReference type="EMBL" id="KAJ4751811.1"/>
    </source>
</evidence>
<feature type="region of interest" description="Disordered" evidence="6">
    <location>
        <begin position="223"/>
        <end position="284"/>
    </location>
</feature>